<keyword evidence="2" id="KW-0732">Signal</keyword>
<dbReference type="InterPro" id="IPR036116">
    <property type="entry name" value="FN3_sf"/>
</dbReference>
<evidence type="ECO:0000313" key="5">
    <source>
        <dbReference type="Proteomes" id="UP001197875"/>
    </source>
</evidence>
<dbReference type="SMART" id="SM00060">
    <property type="entry name" value="FN3"/>
    <property type="match status" value="2"/>
</dbReference>
<dbReference type="GO" id="GO:0008234">
    <property type="term" value="F:cysteine-type peptidase activity"/>
    <property type="evidence" value="ECO:0007669"/>
    <property type="project" value="InterPro"/>
</dbReference>
<evidence type="ECO:0000256" key="2">
    <source>
        <dbReference type="SAM" id="SignalP"/>
    </source>
</evidence>
<dbReference type="InterPro" id="IPR040528">
    <property type="entry name" value="Lectin-like"/>
</dbReference>
<feature type="domain" description="Fibronectin type-III" evidence="3">
    <location>
        <begin position="508"/>
        <end position="599"/>
    </location>
</feature>
<evidence type="ECO:0000256" key="1">
    <source>
        <dbReference type="ARBA" id="ARBA00008455"/>
    </source>
</evidence>
<dbReference type="PROSITE" id="PS50853">
    <property type="entry name" value="FN3"/>
    <property type="match status" value="1"/>
</dbReference>
<dbReference type="RefSeq" id="WP_227614205.1">
    <property type="nucleotide sequence ID" value="NZ_JAJEPR010000003.1"/>
</dbReference>
<comment type="similarity">
    <text evidence="1">Belongs to the peptidase C1 family.</text>
</comment>
<dbReference type="PROSITE" id="PS00139">
    <property type="entry name" value="THIOL_PROTEASE_CYS"/>
    <property type="match status" value="1"/>
</dbReference>
<protein>
    <submittedName>
        <fullName evidence="4">Lectin like domain-containing protein</fullName>
    </submittedName>
</protein>
<dbReference type="InterPro" id="IPR003961">
    <property type="entry name" value="FN3_dom"/>
</dbReference>
<dbReference type="CDD" id="cd02619">
    <property type="entry name" value="Peptidase_C1"/>
    <property type="match status" value="1"/>
</dbReference>
<dbReference type="InterPro" id="IPR013783">
    <property type="entry name" value="Ig-like_fold"/>
</dbReference>
<dbReference type="Proteomes" id="UP001197875">
    <property type="component" value="Unassembled WGS sequence"/>
</dbReference>
<feature type="chain" id="PRO_5042128147" evidence="2">
    <location>
        <begin position="31"/>
        <end position="695"/>
    </location>
</feature>
<dbReference type="SUPFAM" id="SSF49265">
    <property type="entry name" value="Fibronectin type III"/>
    <property type="match status" value="1"/>
</dbReference>
<dbReference type="Gene3D" id="3.90.70.10">
    <property type="entry name" value="Cysteine proteinases"/>
    <property type="match status" value="1"/>
</dbReference>
<dbReference type="PANTHER" id="PTHR12411">
    <property type="entry name" value="CYSTEINE PROTEASE FAMILY C1-RELATED"/>
    <property type="match status" value="1"/>
</dbReference>
<name>A0AAE3DQR9_9FIRM</name>
<proteinExistence type="inferred from homology"/>
<evidence type="ECO:0000259" key="3">
    <source>
        <dbReference type="PROSITE" id="PS50853"/>
    </source>
</evidence>
<dbReference type="CDD" id="cd00063">
    <property type="entry name" value="FN3"/>
    <property type="match status" value="1"/>
</dbReference>
<evidence type="ECO:0000313" key="4">
    <source>
        <dbReference type="EMBL" id="MCC2188695.1"/>
    </source>
</evidence>
<dbReference type="InterPro" id="IPR000668">
    <property type="entry name" value="Peptidase_C1A_C"/>
</dbReference>
<dbReference type="SUPFAM" id="SSF54001">
    <property type="entry name" value="Cysteine proteinases"/>
    <property type="match status" value="1"/>
</dbReference>
<organism evidence="4 5">
    <name type="scientific">Fusicatenibacter faecihominis</name>
    <dbReference type="NCBI Taxonomy" id="2881276"/>
    <lineage>
        <taxon>Bacteria</taxon>
        <taxon>Bacillati</taxon>
        <taxon>Bacillota</taxon>
        <taxon>Clostridia</taxon>
        <taxon>Lachnospirales</taxon>
        <taxon>Lachnospiraceae</taxon>
        <taxon>Fusicatenibacter</taxon>
    </lineage>
</organism>
<gene>
    <name evidence="4" type="ORF">LKD71_02460</name>
</gene>
<dbReference type="InterPro" id="IPR000169">
    <property type="entry name" value="Pept_cys_AS"/>
</dbReference>
<reference evidence="4 5" key="1">
    <citation type="submission" date="2021-10" db="EMBL/GenBank/DDBJ databases">
        <title>Anaerobic single-cell dispensing facilitates the cultivation of human gut bacteria.</title>
        <authorList>
            <person name="Afrizal A."/>
        </authorList>
    </citation>
    <scope>NUCLEOTIDE SEQUENCE [LARGE SCALE GENOMIC DNA]</scope>
    <source>
        <strain evidence="4 5">CLA-AA-H277</strain>
    </source>
</reference>
<dbReference type="InterPro" id="IPR038765">
    <property type="entry name" value="Papain-like_cys_pep_sf"/>
</dbReference>
<dbReference type="Pfam" id="PF18560">
    <property type="entry name" value="Lectin_like"/>
    <property type="match status" value="1"/>
</dbReference>
<dbReference type="SMART" id="SM00645">
    <property type="entry name" value="Pept_C1"/>
    <property type="match status" value="1"/>
</dbReference>
<dbReference type="PROSITE" id="PS51257">
    <property type="entry name" value="PROKAR_LIPOPROTEIN"/>
    <property type="match status" value="1"/>
</dbReference>
<dbReference type="GO" id="GO:0006508">
    <property type="term" value="P:proteolysis"/>
    <property type="evidence" value="ECO:0007669"/>
    <property type="project" value="InterPro"/>
</dbReference>
<keyword evidence="5" id="KW-1185">Reference proteome</keyword>
<dbReference type="Pfam" id="PF00112">
    <property type="entry name" value="Peptidase_C1"/>
    <property type="match status" value="2"/>
</dbReference>
<dbReference type="Gene3D" id="2.60.40.10">
    <property type="entry name" value="Immunoglobulins"/>
    <property type="match status" value="2"/>
</dbReference>
<feature type="signal peptide" evidence="2">
    <location>
        <begin position="1"/>
        <end position="30"/>
    </location>
</feature>
<comment type="caution">
    <text evidence="4">The sequence shown here is derived from an EMBL/GenBank/DDBJ whole genome shotgun (WGS) entry which is preliminary data.</text>
</comment>
<accession>A0AAE3DQR9</accession>
<dbReference type="AlphaFoldDB" id="A0AAE3DQR9"/>
<sequence>MRKPSLYLRNVVSALILAGACLMAGTSVSAADIPSALPSAGLPSLPDYGSTDTYSRSYGTLPESYDSRKLGLITPVRNQNPWGTCWAFGALSAGEASLIKKGLADTSVDLSELHLSYFFFNSPTDPLGNTAKDTVSLPTTASNYLESGGNNLFTMFELASWTGAAPEALAPYENSSSIPSLNSALAYEDTAHLQNARFVSTADLDNVKKLIMEYGAVSSAFYYDSRYLSDSSGYYYPRVASYNNHIVTLVGWDDNYAAYHFKEGSRPSSPGAWIAKNSHGISFGDGGYFYISYEDKTLNNRKDALSYAFDLEKADNYDHNYQYDGSFGASTLDLDNGECLANIFTVSGNPGGREQLKAVSFALYTPDVYYSIQVYKNPDPGEPESGTAMFSSKQYGRTTYSGYYTIPLKTQPVFKEGDTFSVVLTFRGKNQTSVDTFVDYTSNTAGIQFHSSATAGQSFYKSSGTWKDMTSIGNKSAVARIKAFTKNTAAAVTPGTGSASSSTVSLSTPRIKSYLCHGYNSVSLSWTAVSGATGYKVYRSTSLNGTYTRILTTKRTSFTDTKRITGVNYYYRIRAYKTSGSTTLHSGYSSTVRVRVIPATPSIQNVRLANGNRNLLLTWNAVSGATGYSIYRSTSKNGTYQRIKIITSGRTLSYLTNLPKEGTSYYYKVQAYRLVNSKYVCGYSSSPKGYYRKKN</sequence>
<dbReference type="EMBL" id="JAJEPR010000003">
    <property type="protein sequence ID" value="MCC2188695.1"/>
    <property type="molecule type" value="Genomic_DNA"/>
</dbReference>
<dbReference type="InterPro" id="IPR013128">
    <property type="entry name" value="Peptidase_C1A"/>
</dbReference>